<feature type="signal peptide" evidence="7">
    <location>
        <begin position="1"/>
        <end position="23"/>
    </location>
</feature>
<keyword evidence="4" id="KW-0564">Palmitate</keyword>
<proteinExistence type="predicted"/>
<keyword evidence="5" id="KW-0449">Lipoprotein</keyword>
<feature type="chain" id="PRO_5039659201" description="Extracellular solute-binding protein" evidence="7">
    <location>
        <begin position="24"/>
        <end position="461"/>
    </location>
</feature>
<evidence type="ECO:0000256" key="5">
    <source>
        <dbReference type="ARBA" id="ARBA00023288"/>
    </source>
</evidence>
<gene>
    <name evidence="8" type="ORF">PAESOLCIP111_05504</name>
</gene>
<evidence type="ECO:0000256" key="2">
    <source>
        <dbReference type="ARBA" id="ARBA00022729"/>
    </source>
</evidence>
<evidence type="ECO:0000256" key="3">
    <source>
        <dbReference type="ARBA" id="ARBA00023136"/>
    </source>
</evidence>
<dbReference type="PANTHER" id="PTHR43649">
    <property type="entry name" value="ARABINOSE-BINDING PROTEIN-RELATED"/>
    <property type="match status" value="1"/>
</dbReference>
<evidence type="ECO:0000256" key="7">
    <source>
        <dbReference type="SAM" id="SignalP"/>
    </source>
</evidence>
<name>A0A916K9R5_9BACL</name>
<evidence type="ECO:0000256" key="1">
    <source>
        <dbReference type="ARBA" id="ARBA00022475"/>
    </source>
</evidence>
<protein>
    <recommendedName>
        <fullName evidence="10">Extracellular solute-binding protein</fullName>
    </recommendedName>
</protein>
<keyword evidence="1" id="KW-1003">Cell membrane</keyword>
<keyword evidence="2 7" id="KW-0732">Signal</keyword>
<dbReference type="Pfam" id="PF01547">
    <property type="entry name" value="SBP_bac_1"/>
    <property type="match status" value="1"/>
</dbReference>
<evidence type="ECO:0000313" key="9">
    <source>
        <dbReference type="Proteomes" id="UP000693672"/>
    </source>
</evidence>
<keyword evidence="3" id="KW-0472">Membrane</keyword>
<organism evidence="8 9">
    <name type="scientific">Paenibacillus solanacearum</name>
    <dbReference type="NCBI Taxonomy" id="2048548"/>
    <lineage>
        <taxon>Bacteria</taxon>
        <taxon>Bacillati</taxon>
        <taxon>Bacillota</taxon>
        <taxon>Bacilli</taxon>
        <taxon>Bacillales</taxon>
        <taxon>Paenibacillaceae</taxon>
        <taxon>Paenibacillus</taxon>
    </lineage>
</organism>
<feature type="compositionally biased region" description="Low complexity" evidence="6">
    <location>
        <begin position="37"/>
        <end position="51"/>
    </location>
</feature>
<dbReference type="EMBL" id="CAJVAS010000040">
    <property type="protein sequence ID" value="CAG7648003.1"/>
    <property type="molecule type" value="Genomic_DNA"/>
</dbReference>
<evidence type="ECO:0000256" key="4">
    <source>
        <dbReference type="ARBA" id="ARBA00023139"/>
    </source>
</evidence>
<dbReference type="InterPro" id="IPR050490">
    <property type="entry name" value="Bact_solute-bd_prot1"/>
</dbReference>
<dbReference type="PANTHER" id="PTHR43649:SF33">
    <property type="entry name" value="POLYGALACTURONAN_RHAMNOGALACTURONAN-BINDING PROTEIN YTCQ"/>
    <property type="match status" value="1"/>
</dbReference>
<dbReference type="InterPro" id="IPR006059">
    <property type="entry name" value="SBP"/>
</dbReference>
<evidence type="ECO:0000256" key="6">
    <source>
        <dbReference type="SAM" id="MobiDB-lite"/>
    </source>
</evidence>
<sequence length="461" mass="51106">METRIKRLSPYAMASLVAMTALTGCSSAVPDKPADKTAPPEQTAQTAPAAPSKGTKEPVVSAEPVTLKFYAHVAEMDEGTFKTYIYDFVKKKYPNITLEFSFGPAGNLAKLIAAGTIPDIIYSGSDNYMSMKDLGIPYDMGDLLKANNFDLSVFTDLSMETLKGLGAGKVTAVPFGRNASALYYNKDLFDKFGVPYPTNDMTYDDVISLARKMTRTENGVQYIGWEPGFPDANASPFIQPFVDTKTNKALVDTPFYKKIFDMMKTGYEIPGFIGPNNTFRYAPKSFVDDHVIGMYVDWYNKMLLQFLTSDANGNAANWDLVTVPNFTENAKMGRHESVQFMLVTKQTKYKDQAIQVIKAATSTEAQLLQARTGRISVLKDPEMLKQFAKDVKALQGKHLENLFQYKAAPSAQATIYDDDIRTIVRNVSKEIAVNHKDVNTALREAQEMADKKVAEINAAKK</sequence>
<feature type="region of interest" description="Disordered" evidence="6">
    <location>
        <begin position="30"/>
        <end position="58"/>
    </location>
</feature>
<comment type="caution">
    <text evidence="8">The sequence shown here is derived from an EMBL/GenBank/DDBJ whole genome shotgun (WGS) entry which is preliminary data.</text>
</comment>
<dbReference type="Proteomes" id="UP000693672">
    <property type="component" value="Unassembled WGS sequence"/>
</dbReference>
<reference evidence="8" key="1">
    <citation type="submission" date="2021-06" db="EMBL/GenBank/DDBJ databases">
        <authorList>
            <person name="Criscuolo A."/>
        </authorList>
    </citation>
    <scope>NUCLEOTIDE SEQUENCE</scope>
    <source>
        <strain evidence="8">CIP111600</strain>
    </source>
</reference>
<dbReference type="PROSITE" id="PS51257">
    <property type="entry name" value="PROKAR_LIPOPROTEIN"/>
    <property type="match status" value="1"/>
</dbReference>
<accession>A0A916K9R5</accession>
<keyword evidence="9" id="KW-1185">Reference proteome</keyword>
<dbReference type="RefSeq" id="WP_218095218.1">
    <property type="nucleotide sequence ID" value="NZ_CAJVAS010000040.1"/>
</dbReference>
<dbReference type="AlphaFoldDB" id="A0A916K9R5"/>
<evidence type="ECO:0008006" key="10">
    <source>
        <dbReference type="Google" id="ProtNLM"/>
    </source>
</evidence>
<evidence type="ECO:0000313" key="8">
    <source>
        <dbReference type="EMBL" id="CAG7648003.1"/>
    </source>
</evidence>